<evidence type="ECO:0000313" key="2">
    <source>
        <dbReference type="Proteomes" id="UP000239757"/>
    </source>
</evidence>
<dbReference type="OrthoDB" id="1001320at2759"/>
<name>A0A2P5YXF1_GOSBA</name>
<dbReference type="AlphaFoldDB" id="A0A2P5YXF1"/>
<reference evidence="1 2" key="1">
    <citation type="submission" date="2015-01" db="EMBL/GenBank/DDBJ databases">
        <title>Genome of allotetraploid Gossypium barbadense reveals genomic plasticity and fiber elongation in cotton evolution.</title>
        <authorList>
            <person name="Chen X."/>
            <person name="Liu X."/>
            <person name="Zhao B."/>
            <person name="Zheng H."/>
            <person name="Hu Y."/>
            <person name="Lu G."/>
            <person name="Yang C."/>
            <person name="Chen J."/>
            <person name="Shan C."/>
            <person name="Zhang L."/>
            <person name="Zhou Y."/>
            <person name="Wang L."/>
            <person name="Guo W."/>
            <person name="Bai Y."/>
            <person name="Ruan J."/>
            <person name="Shangguan X."/>
            <person name="Mao Y."/>
            <person name="Jiang J."/>
            <person name="Zhu Y."/>
            <person name="Lei J."/>
            <person name="Kang H."/>
            <person name="Chen S."/>
            <person name="He X."/>
            <person name="Wang R."/>
            <person name="Wang Y."/>
            <person name="Chen J."/>
            <person name="Wang L."/>
            <person name="Yu S."/>
            <person name="Wang B."/>
            <person name="Wei J."/>
            <person name="Song S."/>
            <person name="Lu X."/>
            <person name="Gao Z."/>
            <person name="Gu W."/>
            <person name="Deng X."/>
            <person name="Ma D."/>
            <person name="Wang S."/>
            <person name="Liang W."/>
            <person name="Fang L."/>
            <person name="Cai C."/>
            <person name="Zhu X."/>
            <person name="Zhou B."/>
            <person name="Zhang Y."/>
            <person name="Chen Z."/>
            <person name="Xu S."/>
            <person name="Zhu R."/>
            <person name="Wang S."/>
            <person name="Zhang T."/>
            <person name="Zhao G."/>
        </authorList>
    </citation>
    <scope>NUCLEOTIDE SEQUENCE [LARGE SCALE GENOMIC DNA]</scope>
    <source>
        <strain evidence="2">cv. Xinhai21</strain>
        <tissue evidence="1">Leaf</tissue>
    </source>
</reference>
<evidence type="ECO:0000313" key="1">
    <source>
        <dbReference type="EMBL" id="PPS20280.1"/>
    </source>
</evidence>
<dbReference type="Proteomes" id="UP000239757">
    <property type="component" value="Unassembled WGS sequence"/>
</dbReference>
<organism evidence="1 2">
    <name type="scientific">Gossypium barbadense</name>
    <name type="common">Sea Island cotton</name>
    <name type="synonym">Hibiscus barbadensis</name>
    <dbReference type="NCBI Taxonomy" id="3634"/>
    <lineage>
        <taxon>Eukaryota</taxon>
        <taxon>Viridiplantae</taxon>
        <taxon>Streptophyta</taxon>
        <taxon>Embryophyta</taxon>
        <taxon>Tracheophyta</taxon>
        <taxon>Spermatophyta</taxon>
        <taxon>Magnoliopsida</taxon>
        <taxon>eudicotyledons</taxon>
        <taxon>Gunneridae</taxon>
        <taxon>Pentapetalae</taxon>
        <taxon>rosids</taxon>
        <taxon>malvids</taxon>
        <taxon>Malvales</taxon>
        <taxon>Malvaceae</taxon>
        <taxon>Malvoideae</taxon>
        <taxon>Gossypium</taxon>
    </lineage>
</organism>
<evidence type="ECO:0008006" key="3">
    <source>
        <dbReference type="Google" id="ProtNLM"/>
    </source>
</evidence>
<sequence>MVLCIPLAWEAHDDLWVWGEEGSGVYSDIVCKVICYLKELDVVQERLPGHLIGVERWRPPEGTMLKVNFDAAFSTNFMLSCTGIVIRDNLGRVLRSHLVLTMHVPMAFATVEVGMHAAHAAHETAKKQNKLQSHTYAG</sequence>
<proteinExistence type="predicted"/>
<gene>
    <name evidence="1" type="ORF">GOBAR_AA00294</name>
</gene>
<dbReference type="EMBL" id="KZ662708">
    <property type="protein sequence ID" value="PPS20280.1"/>
    <property type="molecule type" value="Genomic_DNA"/>
</dbReference>
<accession>A0A2P5YXF1</accession>
<protein>
    <recommendedName>
        <fullName evidence="3">RNase H type-1 domain-containing protein</fullName>
    </recommendedName>
</protein>